<dbReference type="AlphaFoldDB" id="A0A368GSU1"/>
<dbReference type="Proteomes" id="UP000252519">
    <property type="component" value="Unassembled WGS sequence"/>
</dbReference>
<organism evidence="1 2">
    <name type="scientific">Ancylostoma caninum</name>
    <name type="common">Dog hookworm</name>
    <dbReference type="NCBI Taxonomy" id="29170"/>
    <lineage>
        <taxon>Eukaryota</taxon>
        <taxon>Metazoa</taxon>
        <taxon>Ecdysozoa</taxon>
        <taxon>Nematoda</taxon>
        <taxon>Chromadorea</taxon>
        <taxon>Rhabditida</taxon>
        <taxon>Rhabditina</taxon>
        <taxon>Rhabditomorpha</taxon>
        <taxon>Strongyloidea</taxon>
        <taxon>Ancylostomatidae</taxon>
        <taxon>Ancylostomatinae</taxon>
        <taxon>Ancylostoma</taxon>
    </lineage>
</organism>
<dbReference type="OrthoDB" id="5862831at2759"/>
<dbReference type="EMBL" id="JOJR01000062">
    <property type="protein sequence ID" value="RCN47452.1"/>
    <property type="molecule type" value="Genomic_DNA"/>
</dbReference>
<sequence>MVRRSNKFKQTKTPVIVEINDEQVQNGTDPWTAIENGEAVTAREVFYKKPTPEEPRVKHYEKFKNKKQRISDGMGAERVEIHSRVPKGTKRRITINGAETANDSPTQKQPLKRVKLNNSDGDVNVFAEVLKTKSANGNKNKKAKKQAFATGDDDVNGKFIDLFDENENMDGLESEDSYGTSF</sequence>
<evidence type="ECO:0000313" key="1">
    <source>
        <dbReference type="EMBL" id="RCN47452.1"/>
    </source>
</evidence>
<dbReference type="STRING" id="29170.A0A368GSU1"/>
<evidence type="ECO:0000313" key="2">
    <source>
        <dbReference type="Proteomes" id="UP000252519"/>
    </source>
</evidence>
<comment type="caution">
    <text evidence="1">The sequence shown here is derived from an EMBL/GenBank/DDBJ whole genome shotgun (WGS) entry which is preliminary data.</text>
</comment>
<name>A0A368GSU1_ANCCA</name>
<proteinExistence type="predicted"/>
<protein>
    <submittedName>
        <fullName evidence="1">Uncharacterized protein</fullName>
    </submittedName>
</protein>
<accession>A0A368GSU1</accession>
<reference evidence="1 2" key="1">
    <citation type="submission" date="2014-10" db="EMBL/GenBank/DDBJ databases">
        <title>Draft genome of the hookworm Ancylostoma caninum.</title>
        <authorList>
            <person name="Mitreva M."/>
        </authorList>
    </citation>
    <scope>NUCLEOTIDE SEQUENCE [LARGE SCALE GENOMIC DNA]</scope>
    <source>
        <strain evidence="1 2">Baltimore</strain>
    </source>
</reference>
<keyword evidence="2" id="KW-1185">Reference proteome</keyword>
<gene>
    <name evidence="1" type="ORF">ANCCAN_06483</name>
</gene>